<protein>
    <submittedName>
        <fullName evidence="1">Uncharacterized protein</fullName>
    </submittedName>
</protein>
<accession>A0A9D7PRC9</accession>
<reference evidence="1" key="1">
    <citation type="submission" date="2020-10" db="EMBL/GenBank/DDBJ databases">
        <title>Connecting structure to function with the recovery of over 1000 high-quality activated sludge metagenome-assembled genomes encoding full-length rRNA genes using long-read sequencing.</title>
        <authorList>
            <person name="Singleton C.M."/>
            <person name="Petriglieri F."/>
            <person name="Kristensen J.M."/>
            <person name="Kirkegaard R.H."/>
            <person name="Michaelsen T.Y."/>
            <person name="Andersen M.H."/>
            <person name="Karst S.M."/>
            <person name="Dueholm M.S."/>
            <person name="Nielsen P.H."/>
            <person name="Albertsen M."/>
        </authorList>
    </citation>
    <scope>NUCLEOTIDE SEQUENCE</scope>
    <source>
        <strain evidence="1">Hirt_18-Q3-R61-65_BATAC.395</strain>
    </source>
</reference>
<dbReference type="EMBL" id="JADJUC010000030">
    <property type="protein sequence ID" value="MBK8525431.1"/>
    <property type="molecule type" value="Genomic_DNA"/>
</dbReference>
<evidence type="ECO:0000313" key="1">
    <source>
        <dbReference type="EMBL" id="MBK8525431.1"/>
    </source>
</evidence>
<name>A0A9D7PRC9_9PROT</name>
<gene>
    <name evidence="1" type="ORF">IPL58_16190</name>
</gene>
<dbReference type="AlphaFoldDB" id="A0A9D7PRC9"/>
<evidence type="ECO:0000313" key="2">
    <source>
        <dbReference type="Proteomes" id="UP000886689"/>
    </source>
</evidence>
<comment type="caution">
    <text evidence="1">The sequence shown here is derived from an EMBL/GenBank/DDBJ whole genome shotgun (WGS) entry which is preliminary data.</text>
</comment>
<sequence>MMVEAAARALVDFNKGYERSDWGKYKPGTRSTFTHSLAAYAGYHMDSSAIKRVLQDLFSDQQLELWERFHQLCDSLDDSYQLFQAPLDFLNDMSFYVIPADDL</sequence>
<dbReference type="Proteomes" id="UP000886689">
    <property type="component" value="Unassembled WGS sequence"/>
</dbReference>
<proteinExistence type="predicted"/>
<organism evidence="1 2">
    <name type="scientific">Candidatus Proximibacter danicus</name>
    <dbReference type="NCBI Taxonomy" id="2954365"/>
    <lineage>
        <taxon>Bacteria</taxon>
        <taxon>Pseudomonadati</taxon>
        <taxon>Pseudomonadota</taxon>
        <taxon>Betaproteobacteria</taxon>
        <taxon>Candidatus Proximibacter</taxon>
    </lineage>
</organism>